<name>A0A0C2ND58_THEKT</name>
<keyword evidence="2" id="KW-1185">Reference proteome</keyword>
<protein>
    <submittedName>
        <fullName evidence="1">Uncharacterized protein</fullName>
    </submittedName>
</protein>
<evidence type="ECO:0000313" key="2">
    <source>
        <dbReference type="Proteomes" id="UP000031668"/>
    </source>
</evidence>
<dbReference type="EMBL" id="JWZT01001575">
    <property type="protein sequence ID" value="KII71917.1"/>
    <property type="molecule type" value="Genomic_DNA"/>
</dbReference>
<dbReference type="Proteomes" id="UP000031668">
    <property type="component" value="Unassembled WGS sequence"/>
</dbReference>
<evidence type="ECO:0000313" key="1">
    <source>
        <dbReference type="EMBL" id="KII71917.1"/>
    </source>
</evidence>
<reference evidence="1 2" key="1">
    <citation type="journal article" date="2014" name="Genome Biol. Evol.">
        <title>The genome of the myxosporean Thelohanellus kitauei shows adaptations to nutrient acquisition within its fish host.</title>
        <authorList>
            <person name="Yang Y."/>
            <person name="Xiong J."/>
            <person name="Zhou Z."/>
            <person name="Huo F."/>
            <person name="Miao W."/>
            <person name="Ran C."/>
            <person name="Liu Y."/>
            <person name="Zhang J."/>
            <person name="Feng J."/>
            <person name="Wang M."/>
            <person name="Wang M."/>
            <person name="Wang L."/>
            <person name="Yao B."/>
        </authorList>
    </citation>
    <scope>NUCLEOTIDE SEQUENCE [LARGE SCALE GENOMIC DNA]</scope>
    <source>
        <strain evidence="1">Wuqing</strain>
    </source>
</reference>
<proteinExistence type="predicted"/>
<comment type="caution">
    <text evidence="1">The sequence shown here is derived from an EMBL/GenBank/DDBJ whole genome shotgun (WGS) entry which is preliminary data.</text>
</comment>
<dbReference type="AlphaFoldDB" id="A0A0C2ND58"/>
<gene>
    <name evidence="1" type="ORF">RF11_10393</name>
</gene>
<sequence>MSLCKLSYSGHILTIDVKSRFNLTEPIIVKCGIGDMENNIRIEDCKITLTKKKQNEENFATKGGITVPKNSQFRFDPLQFIQFEFMGSIQLFVFYIYEFNTTTKDHDLASNEVIDVPLSKVIRCRKSLTGNDHECEFEGKTDFVKNDTSRIMTKTETKTNPKIVVYSMVLICLCLILASRKRIKTWLFAIVSKLRTRTGQYSRLIESS</sequence>
<organism evidence="1 2">
    <name type="scientific">Thelohanellus kitauei</name>
    <name type="common">Myxosporean</name>
    <dbReference type="NCBI Taxonomy" id="669202"/>
    <lineage>
        <taxon>Eukaryota</taxon>
        <taxon>Metazoa</taxon>
        <taxon>Cnidaria</taxon>
        <taxon>Myxozoa</taxon>
        <taxon>Myxosporea</taxon>
        <taxon>Bivalvulida</taxon>
        <taxon>Platysporina</taxon>
        <taxon>Myxobolidae</taxon>
        <taxon>Thelohanellus</taxon>
    </lineage>
</organism>
<accession>A0A0C2ND58</accession>